<dbReference type="SUPFAM" id="SSF47384">
    <property type="entry name" value="Homodimeric domain of signal transducing histidine kinase"/>
    <property type="match status" value="1"/>
</dbReference>
<keyword evidence="2" id="KW-0472">Membrane</keyword>
<dbReference type="Gene3D" id="3.30.565.10">
    <property type="entry name" value="Histidine kinase-like ATPase, C-terminal domain"/>
    <property type="match status" value="1"/>
</dbReference>
<dbReference type="InterPro" id="IPR003661">
    <property type="entry name" value="HisK_dim/P_dom"/>
</dbReference>
<evidence type="ECO:0000256" key="2">
    <source>
        <dbReference type="SAM" id="Phobius"/>
    </source>
</evidence>
<dbReference type="PRINTS" id="PR00344">
    <property type="entry name" value="BCTRLSENSOR"/>
</dbReference>
<sequence length="591" mass="63825">MRPVPNENVTARRLARFRALFPWSIAAIIATVAIVPLIVMGYVGYTSAAQALRSDAKTRLAEVASHTSNQIDALLLERWGDTKVMSESIAARSMSPPAVRHLMEVAAGSYAPNYELLLVADSHGRVIAAYDPPASHAEPAERYVGRDVSAAPWFKRALRSDTVVVTETKSPMLPELANGSLHNEEMGLAHAIRNDSGVAVGVWINFVAWAIVEKIVNQSVVESHAEGLDVVLLNRYGRAIASNQTPDVIAPLANGDPNAQRTMTAIASGQVVEVPARDLFNGDDGREFVSTYHSQGKPPYPGLGWMVLTTQDTRATLAPAMALRRRFVILGLIAVGFIGIAVAATVRALKTAVTREESLQQSLRQSYKLEAVGRLTSGIAHDFNNLLTVIGGNAQLARRHAVEERDQRRLDEIIKAGDQATDLVRRLLSFSRSSVGKKEPTDLNQHIQDTANMLVRLFHGRIAVEADLSPTPAVVEIDPVEIDEILLNLAFNARDAMPDGGEIVFRTQSDNATVTITVSDTGVGIDERTQERIFDPFFTTKSTGTGLGLATVYGIVTEAGGQITVTSEPNAGATFTVILPRSSDSLPSDTF</sequence>
<dbReference type="SMART" id="SM00388">
    <property type="entry name" value="HisKA"/>
    <property type="match status" value="1"/>
</dbReference>
<dbReference type="PANTHER" id="PTHR43065:SF42">
    <property type="entry name" value="TWO-COMPONENT SENSOR PPRA"/>
    <property type="match status" value="1"/>
</dbReference>
<evidence type="ECO:0000313" key="4">
    <source>
        <dbReference type="EMBL" id="CAB4685790.1"/>
    </source>
</evidence>
<dbReference type="CDD" id="cd00082">
    <property type="entry name" value="HisKA"/>
    <property type="match status" value="1"/>
</dbReference>
<dbReference type="Pfam" id="PF02518">
    <property type="entry name" value="HATPase_c"/>
    <property type="match status" value="1"/>
</dbReference>
<keyword evidence="2" id="KW-1133">Transmembrane helix</keyword>
<dbReference type="EMBL" id="CAEZXP010000001">
    <property type="protein sequence ID" value="CAB4685790.1"/>
    <property type="molecule type" value="Genomic_DNA"/>
</dbReference>
<dbReference type="InterPro" id="IPR004358">
    <property type="entry name" value="Sig_transdc_His_kin-like_C"/>
</dbReference>
<dbReference type="PROSITE" id="PS50109">
    <property type="entry name" value="HIS_KIN"/>
    <property type="match status" value="1"/>
</dbReference>
<protein>
    <submittedName>
        <fullName evidence="4">Unannotated protein</fullName>
    </submittedName>
</protein>
<dbReference type="InterPro" id="IPR036097">
    <property type="entry name" value="HisK_dim/P_sf"/>
</dbReference>
<dbReference type="InterPro" id="IPR036890">
    <property type="entry name" value="HATPase_C_sf"/>
</dbReference>
<name>A0A6J6NGP6_9ZZZZ</name>
<dbReference type="InterPro" id="IPR005467">
    <property type="entry name" value="His_kinase_dom"/>
</dbReference>
<evidence type="ECO:0000259" key="3">
    <source>
        <dbReference type="PROSITE" id="PS50109"/>
    </source>
</evidence>
<dbReference type="InterPro" id="IPR003594">
    <property type="entry name" value="HATPase_dom"/>
</dbReference>
<accession>A0A6J6NGP6</accession>
<evidence type="ECO:0000256" key="1">
    <source>
        <dbReference type="ARBA" id="ARBA00022553"/>
    </source>
</evidence>
<keyword evidence="1" id="KW-0597">Phosphoprotein</keyword>
<dbReference type="GO" id="GO:0000155">
    <property type="term" value="F:phosphorelay sensor kinase activity"/>
    <property type="evidence" value="ECO:0007669"/>
    <property type="project" value="InterPro"/>
</dbReference>
<dbReference type="AlphaFoldDB" id="A0A6J6NGP6"/>
<dbReference type="Pfam" id="PF00512">
    <property type="entry name" value="HisKA"/>
    <property type="match status" value="1"/>
</dbReference>
<dbReference type="SMART" id="SM00387">
    <property type="entry name" value="HATPase_c"/>
    <property type="match status" value="1"/>
</dbReference>
<organism evidence="4">
    <name type="scientific">freshwater metagenome</name>
    <dbReference type="NCBI Taxonomy" id="449393"/>
    <lineage>
        <taxon>unclassified sequences</taxon>
        <taxon>metagenomes</taxon>
        <taxon>ecological metagenomes</taxon>
    </lineage>
</organism>
<feature type="transmembrane region" description="Helical" evidence="2">
    <location>
        <begin position="20"/>
        <end position="45"/>
    </location>
</feature>
<dbReference type="Gene3D" id="1.10.287.130">
    <property type="match status" value="1"/>
</dbReference>
<dbReference type="PANTHER" id="PTHR43065">
    <property type="entry name" value="SENSOR HISTIDINE KINASE"/>
    <property type="match status" value="1"/>
</dbReference>
<dbReference type="SUPFAM" id="SSF55874">
    <property type="entry name" value="ATPase domain of HSP90 chaperone/DNA topoisomerase II/histidine kinase"/>
    <property type="match status" value="1"/>
</dbReference>
<keyword evidence="2" id="KW-0812">Transmembrane</keyword>
<dbReference type="Gene3D" id="3.30.450.20">
    <property type="entry name" value="PAS domain"/>
    <property type="match status" value="1"/>
</dbReference>
<feature type="domain" description="Histidine kinase" evidence="3">
    <location>
        <begin position="378"/>
        <end position="583"/>
    </location>
</feature>
<feature type="transmembrane region" description="Helical" evidence="2">
    <location>
        <begin position="327"/>
        <end position="349"/>
    </location>
</feature>
<proteinExistence type="predicted"/>
<gene>
    <name evidence="4" type="ORF">UFOPK2399_00276</name>
</gene>
<reference evidence="4" key="1">
    <citation type="submission" date="2020-05" db="EMBL/GenBank/DDBJ databases">
        <authorList>
            <person name="Chiriac C."/>
            <person name="Salcher M."/>
            <person name="Ghai R."/>
            <person name="Kavagutti S V."/>
        </authorList>
    </citation>
    <scope>NUCLEOTIDE SEQUENCE</scope>
</reference>